<comment type="similarity">
    <text evidence="2 7">Belongs to the LDH/MDH superfamily. LDH family.</text>
</comment>
<comment type="pathway">
    <text evidence="1 7">Fermentation; pyruvate fermentation to lactate; (S)-lactate from pyruvate: step 1/1.</text>
</comment>
<comment type="activity regulation">
    <text evidence="7">Allosterically activated by fructose 1,6-bisphosphate (FBP).</text>
</comment>
<evidence type="ECO:0000256" key="6">
    <source>
        <dbReference type="ARBA" id="ARBA00049258"/>
    </source>
</evidence>
<feature type="binding site" evidence="7 9">
    <location>
        <begin position="120"/>
        <end position="122"/>
    </location>
    <ligand>
        <name>NAD(+)</name>
        <dbReference type="ChEBI" id="CHEBI:57540"/>
    </ligand>
</feature>
<protein>
    <recommendedName>
        <fullName evidence="3 7">L-lactate dehydrogenase</fullName>
        <shortName evidence="7">L-LDH</shortName>
        <ecNumber evidence="3 7">1.1.1.27</ecNumber>
    </recommendedName>
</protein>
<feature type="binding site" evidence="7">
    <location>
        <position position="15"/>
    </location>
    <ligand>
        <name>NAD(+)</name>
        <dbReference type="ChEBI" id="CHEBI:57540"/>
    </ligand>
</feature>
<dbReference type="PANTHER" id="PTHR43128">
    <property type="entry name" value="L-2-HYDROXYCARBOXYLATE DEHYDROGENASE (NAD(P)(+))"/>
    <property type="match status" value="1"/>
</dbReference>
<dbReference type="Pfam" id="PF00056">
    <property type="entry name" value="Ldh_1_N"/>
    <property type="match status" value="1"/>
</dbReference>
<feature type="binding site" evidence="7">
    <location>
        <position position="41"/>
    </location>
    <ligand>
        <name>NAD(+)</name>
        <dbReference type="ChEBI" id="CHEBI:57540"/>
    </ligand>
</feature>
<evidence type="ECO:0000256" key="4">
    <source>
        <dbReference type="ARBA" id="ARBA00023002"/>
    </source>
</evidence>
<feature type="binding site" evidence="7">
    <location>
        <position position="170"/>
    </location>
    <ligand>
        <name>beta-D-fructose 1,6-bisphosphate</name>
        <dbReference type="ChEBI" id="CHEBI:32966"/>
        <note>allosteric activator</note>
    </ligand>
</feature>
<feature type="domain" description="Lactate/malate dehydrogenase N-terminal" evidence="10">
    <location>
        <begin position="6"/>
        <end position="143"/>
    </location>
</feature>
<dbReference type="GO" id="GO:0006089">
    <property type="term" value="P:lactate metabolic process"/>
    <property type="evidence" value="ECO:0007669"/>
    <property type="project" value="TreeGrafter"/>
</dbReference>
<feature type="binding site" evidence="9">
    <location>
        <position position="97"/>
    </location>
    <ligand>
        <name>NAD(+)</name>
        <dbReference type="ChEBI" id="CHEBI:57540"/>
    </ligand>
</feature>
<dbReference type="Gene3D" id="3.40.50.720">
    <property type="entry name" value="NAD(P)-binding Rossmann-like Domain"/>
    <property type="match status" value="1"/>
</dbReference>
<evidence type="ECO:0000313" key="12">
    <source>
        <dbReference type="EMBL" id="HJB10604.1"/>
    </source>
</evidence>
<dbReference type="GO" id="GO:0004459">
    <property type="term" value="F:L-lactate dehydrogenase (NAD+) activity"/>
    <property type="evidence" value="ECO:0007669"/>
    <property type="project" value="UniProtKB-UniRule"/>
</dbReference>
<evidence type="ECO:0000256" key="7">
    <source>
        <dbReference type="HAMAP-Rule" id="MF_00488"/>
    </source>
</evidence>
<reference evidence="12" key="1">
    <citation type="journal article" date="2021" name="PeerJ">
        <title>Extensive microbial diversity within the chicken gut microbiome revealed by metagenomics and culture.</title>
        <authorList>
            <person name="Gilroy R."/>
            <person name="Ravi A."/>
            <person name="Getino M."/>
            <person name="Pursley I."/>
            <person name="Horton D.L."/>
            <person name="Alikhan N.F."/>
            <person name="Baker D."/>
            <person name="Gharbi K."/>
            <person name="Hall N."/>
            <person name="Watson M."/>
            <person name="Adriaenssens E.M."/>
            <person name="Foster-Nyarko E."/>
            <person name="Jarju S."/>
            <person name="Secka A."/>
            <person name="Antonio M."/>
            <person name="Oren A."/>
            <person name="Chaudhuri R.R."/>
            <person name="La Ragione R."/>
            <person name="Hildebrand F."/>
            <person name="Pallen M.J."/>
        </authorList>
    </citation>
    <scope>NUCLEOTIDE SEQUENCE</scope>
    <source>
        <strain evidence="12">ChiHjej13B12-24818</strain>
    </source>
</reference>
<feature type="binding site" evidence="7">
    <location>
        <begin position="150"/>
        <end position="153"/>
    </location>
    <ligand>
        <name>substrate</name>
    </ligand>
</feature>
<accession>A0A9D2LDK4</accession>
<gene>
    <name evidence="7" type="primary">ldh</name>
    <name evidence="12" type="ORF">H9786_08760</name>
</gene>
<feature type="binding site" evidence="7">
    <location>
        <position position="145"/>
    </location>
    <ligand>
        <name>NAD(+)</name>
        <dbReference type="ChEBI" id="CHEBI:57540"/>
    </ligand>
</feature>
<dbReference type="HAMAP" id="MF_00488">
    <property type="entry name" value="Lactate_dehydrog"/>
    <property type="match status" value="1"/>
</dbReference>
<sequence length="315" mass="33100">MIENSKLTVIGAGAVGSSVAYAALIRGSARHITLYDIAAEKTEAEVLDLAHGTLFTGSSEIDGGSDIAVAEGSHVVVITAGAKQRPGQTRVELAATNAKIMGSLVPQVLEVAPRAIIVVVTNPCDVLTMLAQEISGLPPERIFASGTVLDSSRLRWEIARRAHVSPASVHTHIIGEHGDTEFPLWSAARIGSVPILDWQQDGKPLFTQDELDELAVDVRDAAYKVIQGKGATNYAIGLSSARIVEAILRDENAVLNVAPVLSDFHGIDGVALSVPSIVNSTGAHPILETPFSAQELGKLRSSAEALMAVADDLRG</sequence>
<evidence type="ECO:0000259" key="10">
    <source>
        <dbReference type="Pfam" id="PF00056"/>
    </source>
</evidence>
<dbReference type="SUPFAM" id="SSF56327">
    <property type="entry name" value="LDH C-terminal domain-like"/>
    <property type="match status" value="1"/>
</dbReference>
<dbReference type="InterPro" id="IPR036291">
    <property type="entry name" value="NAD(P)-bd_dom_sf"/>
</dbReference>
<feature type="binding site" evidence="7">
    <location>
        <position position="232"/>
    </location>
    <ligand>
        <name>substrate</name>
    </ligand>
</feature>
<comment type="subcellular location">
    <subcellularLocation>
        <location evidence="7">Cytoplasm</location>
    </subcellularLocation>
</comment>
<dbReference type="GO" id="GO:0006096">
    <property type="term" value="P:glycolytic process"/>
    <property type="evidence" value="ECO:0007669"/>
    <property type="project" value="UniProtKB-UniRule"/>
</dbReference>
<keyword evidence="7" id="KW-0597">Phosphoprotein</keyword>
<feature type="binding site" evidence="7">
    <location>
        <position position="90"/>
    </location>
    <ligand>
        <name>substrate</name>
    </ligand>
</feature>
<dbReference type="PIRSF" id="PIRSF000102">
    <property type="entry name" value="Lac_mal_DH"/>
    <property type="match status" value="1"/>
</dbReference>
<evidence type="ECO:0000256" key="9">
    <source>
        <dbReference type="PIRSR" id="PIRSR000102-3"/>
    </source>
</evidence>
<feature type="binding site" evidence="7">
    <location>
        <position position="84"/>
    </location>
    <ligand>
        <name>substrate</name>
    </ligand>
</feature>
<feature type="binding site" evidence="7">
    <location>
        <begin position="122"/>
        <end position="125"/>
    </location>
    <ligand>
        <name>substrate</name>
    </ligand>
</feature>
<dbReference type="InterPro" id="IPR018177">
    <property type="entry name" value="L-lactate_DH_AS"/>
</dbReference>
<dbReference type="GO" id="GO:0005737">
    <property type="term" value="C:cytoplasm"/>
    <property type="evidence" value="ECO:0007669"/>
    <property type="project" value="UniProtKB-SubCell"/>
</dbReference>
<dbReference type="EMBL" id="DWZH01000065">
    <property type="protein sequence ID" value="HJB10604.1"/>
    <property type="molecule type" value="Genomic_DNA"/>
</dbReference>
<dbReference type="Proteomes" id="UP000823823">
    <property type="component" value="Unassembled WGS sequence"/>
</dbReference>
<name>A0A9D2LDK4_9MICO</name>
<evidence type="ECO:0000256" key="3">
    <source>
        <dbReference type="ARBA" id="ARBA00012967"/>
    </source>
</evidence>
<evidence type="ECO:0000256" key="2">
    <source>
        <dbReference type="ARBA" id="ARBA00006054"/>
    </source>
</evidence>
<evidence type="ECO:0000256" key="8">
    <source>
        <dbReference type="PIRSR" id="PIRSR000102-1"/>
    </source>
</evidence>
<keyword evidence="4 7" id="KW-0560">Oxidoreductase</keyword>
<dbReference type="PANTHER" id="PTHR43128:SF16">
    <property type="entry name" value="L-LACTATE DEHYDROGENASE"/>
    <property type="match status" value="1"/>
</dbReference>
<feature type="binding site" evidence="7">
    <location>
        <position position="103"/>
    </location>
    <ligand>
        <name>NAD(+)</name>
        <dbReference type="ChEBI" id="CHEBI:57540"/>
    </ligand>
</feature>
<proteinExistence type="inferred from homology"/>
<feature type="binding site" evidence="7">
    <location>
        <position position="155"/>
    </location>
    <ligand>
        <name>beta-D-fructose 1,6-bisphosphate</name>
        <dbReference type="ChEBI" id="CHEBI:32966"/>
        <note>allosteric activator</note>
    </ligand>
</feature>
<feature type="binding site" evidence="7 9">
    <location>
        <position position="36"/>
    </location>
    <ligand>
        <name>NAD(+)</name>
        <dbReference type="ChEBI" id="CHEBI:57540"/>
    </ligand>
</feature>
<dbReference type="InterPro" id="IPR015955">
    <property type="entry name" value="Lactate_DH/Glyco_Ohase_4_C"/>
</dbReference>
<dbReference type="InterPro" id="IPR001236">
    <property type="entry name" value="Lactate/malate_DH_N"/>
</dbReference>
<evidence type="ECO:0000313" key="13">
    <source>
        <dbReference type="Proteomes" id="UP000823823"/>
    </source>
</evidence>
<evidence type="ECO:0000256" key="5">
    <source>
        <dbReference type="ARBA" id="ARBA00023027"/>
    </source>
</evidence>
<comment type="caution">
    <text evidence="7">Lacks conserved residue(s) required for the propagation of feature annotation.</text>
</comment>
<dbReference type="PRINTS" id="PR00086">
    <property type="entry name" value="LLDHDRGNASE"/>
</dbReference>
<dbReference type="InterPro" id="IPR022383">
    <property type="entry name" value="Lactate/malate_DH_C"/>
</dbReference>
<comment type="caution">
    <text evidence="12">The sequence shown here is derived from an EMBL/GenBank/DDBJ whole genome shotgun (WGS) entry which is preliminary data.</text>
</comment>
<feature type="domain" description="Lactate/malate dehydrogenase C-terminal" evidence="11">
    <location>
        <begin position="147"/>
        <end position="309"/>
    </location>
</feature>
<dbReference type="Pfam" id="PF02866">
    <property type="entry name" value="Ldh_1_C"/>
    <property type="match status" value="1"/>
</dbReference>
<evidence type="ECO:0000256" key="1">
    <source>
        <dbReference type="ARBA" id="ARBA00004843"/>
    </source>
</evidence>
<reference evidence="12" key="2">
    <citation type="submission" date="2021-04" db="EMBL/GenBank/DDBJ databases">
        <authorList>
            <person name="Gilroy R."/>
        </authorList>
    </citation>
    <scope>NUCLEOTIDE SEQUENCE</scope>
    <source>
        <strain evidence="12">ChiHjej13B12-24818</strain>
    </source>
</reference>
<keyword evidence="5 7" id="KW-0520">NAD</keyword>
<dbReference type="NCBIfam" id="TIGR01771">
    <property type="entry name" value="L-LDH-NAD"/>
    <property type="match status" value="1"/>
</dbReference>
<dbReference type="PROSITE" id="PS00064">
    <property type="entry name" value="L_LDH"/>
    <property type="match status" value="1"/>
</dbReference>
<dbReference type="InterPro" id="IPR011304">
    <property type="entry name" value="L-lactate_DH"/>
</dbReference>
<comment type="function">
    <text evidence="7">Catalyzes the conversion of lactate to pyruvate.</text>
</comment>
<comment type="subunit">
    <text evidence="7">Homotetramer.</text>
</comment>
<dbReference type="SUPFAM" id="SSF51735">
    <property type="entry name" value="NAD(P)-binding Rossmann-fold domains"/>
    <property type="match status" value="1"/>
</dbReference>
<keyword evidence="7" id="KW-0021">Allosteric enzyme</keyword>
<feature type="binding site" evidence="7">
    <location>
        <begin position="81"/>
        <end position="82"/>
    </location>
    <ligand>
        <name>NAD(+)</name>
        <dbReference type="ChEBI" id="CHEBI:57540"/>
    </ligand>
</feature>
<dbReference type="EC" id="1.1.1.27" evidence="3 7"/>
<feature type="active site" description="Proton acceptor" evidence="7 8">
    <location>
        <position position="177"/>
    </location>
</feature>
<dbReference type="AlphaFoldDB" id="A0A9D2LDK4"/>
<comment type="catalytic activity">
    <reaction evidence="6 7">
        <text>(S)-lactate + NAD(+) = pyruvate + NADH + H(+)</text>
        <dbReference type="Rhea" id="RHEA:23444"/>
        <dbReference type="ChEBI" id="CHEBI:15361"/>
        <dbReference type="ChEBI" id="CHEBI:15378"/>
        <dbReference type="ChEBI" id="CHEBI:16651"/>
        <dbReference type="ChEBI" id="CHEBI:57540"/>
        <dbReference type="ChEBI" id="CHEBI:57945"/>
        <dbReference type="EC" id="1.1.1.27"/>
    </reaction>
</comment>
<dbReference type="InterPro" id="IPR001557">
    <property type="entry name" value="L-lactate/malate_DH"/>
</dbReference>
<evidence type="ECO:0000259" key="11">
    <source>
        <dbReference type="Pfam" id="PF02866"/>
    </source>
</evidence>
<feature type="binding site" evidence="9">
    <location>
        <begin position="11"/>
        <end position="16"/>
    </location>
    <ligand>
        <name>NAD(+)</name>
        <dbReference type="ChEBI" id="CHEBI:57540"/>
    </ligand>
</feature>
<keyword evidence="7" id="KW-0963">Cytoplasm</keyword>
<organism evidence="12 13">
    <name type="scientific">Candidatus Brachybacterium merdavium</name>
    <dbReference type="NCBI Taxonomy" id="2838513"/>
    <lineage>
        <taxon>Bacteria</taxon>
        <taxon>Bacillati</taxon>
        <taxon>Actinomycetota</taxon>
        <taxon>Actinomycetes</taxon>
        <taxon>Micrococcales</taxon>
        <taxon>Dermabacteraceae</taxon>
        <taxon>Brachybacterium</taxon>
    </lineage>
</organism>
<feature type="modified residue" description="Phosphotyrosine" evidence="7">
    <location>
        <position position="223"/>
    </location>
</feature>
<dbReference type="Gene3D" id="3.90.110.10">
    <property type="entry name" value="Lactate dehydrogenase/glycoside hydrolase, family 4, C-terminal"/>
    <property type="match status" value="1"/>
</dbReference>